<gene>
    <name evidence="1" type="ORF">O181_044106</name>
</gene>
<evidence type="ECO:0000313" key="1">
    <source>
        <dbReference type="EMBL" id="MBW0504391.1"/>
    </source>
</evidence>
<organism evidence="1 2">
    <name type="scientific">Austropuccinia psidii MF-1</name>
    <dbReference type="NCBI Taxonomy" id="1389203"/>
    <lineage>
        <taxon>Eukaryota</taxon>
        <taxon>Fungi</taxon>
        <taxon>Dikarya</taxon>
        <taxon>Basidiomycota</taxon>
        <taxon>Pucciniomycotina</taxon>
        <taxon>Pucciniomycetes</taxon>
        <taxon>Pucciniales</taxon>
        <taxon>Sphaerophragmiaceae</taxon>
        <taxon>Austropuccinia</taxon>
    </lineage>
</organism>
<dbReference type="EMBL" id="AVOT02017905">
    <property type="protein sequence ID" value="MBW0504391.1"/>
    <property type="molecule type" value="Genomic_DNA"/>
</dbReference>
<name>A0A9Q3DHW3_9BASI</name>
<protein>
    <submittedName>
        <fullName evidence="1">Uncharacterized protein</fullName>
    </submittedName>
</protein>
<dbReference type="Proteomes" id="UP000765509">
    <property type="component" value="Unassembled WGS sequence"/>
</dbReference>
<sequence>MGDAIREQFDDDQDQREEFLVEYQEETQMEIQDIQLELACNKILCRYTQDAQRLLVTPTEGMAYIQGTATKITFCIGNAQHPLIIDIGAHCLILAINYLNNHFPNWEKLSLTKAKDI</sequence>
<proteinExistence type="predicted"/>
<evidence type="ECO:0000313" key="2">
    <source>
        <dbReference type="Proteomes" id="UP000765509"/>
    </source>
</evidence>
<accession>A0A9Q3DHW3</accession>
<dbReference type="AlphaFoldDB" id="A0A9Q3DHW3"/>
<reference evidence="1" key="1">
    <citation type="submission" date="2021-03" db="EMBL/GenBank/DDBJ databases">
        <title>Draft genome sequence of rust myrtle Austropuccinia psidii MF-1, a brazilian biotype.</title>
        <authorList>
            <person name="Quecine M.C."/>
            <person name="Pachon D.M.R."/>
            <person name="Bonatelli M.L."/>
            <person name="Correr F.H."/>
            <person name="Franceschini L.M."/>
            <person name="Leite T.F."/>
            <person name="Margarido G.R.A."/>
            <person name="Almeida C.A."/>
            <person name="Ferrarezi J.A."/>
            <person name="Labate C.A."/>
        </authorList>
    </citation>
    <scope>NUCLEOTIDE SEQUENCE</scope>
    <source>
        <strain evidence="1">MF-1</strain>
    </source>
</reference>
<comment type="caution">
    <text evidence="1">The sequence shown here is derived from an EMBL/GenBank/DDBJ whole genome shotgun (WGS) entry which is preliminary data.</text>
</comment>
<keyword evidence="2" id="KW-1185">Reference proteome</keyword>